<dbReference type="PANTHER" id="PTHR46586">
    <property type="entry name" value="ANKYRIN REPEAT-CONTAINING PROTEIN"/>
    <property type="match status" value="1"/>
</dbReference>
<dbReference type="InterPro" id="IPR002110">
    <property type="entry name" value="Ankyrin_rpt"/>
</dbReference>
<accession>S4VVU1</accession>
<dbReference type="Pfam" id="PF12796">
    <property type="entry name" value="Ank_2"/>
    <property type="match status" value="1"/>
</dbReference>
<name>S4VVU1_9VIRU</name>
<dbReference type="SUPFAM" id="SSF81383">
    <property type="entry name" value="F-box domain"/>
    <property type="match status" value="1"/>
</dbReference>
<dbReference type="InterPro" id="IPR036770">
    <property type="entry name" value="Ankyrin_rpt-contain_sf"/>
</dbReference>
<organism evidence="2 3">
    <name type="scientific">Pandoravirus salinus</name>
    <dbReference type="NCBI Taxonomy" id="1349410"/>
    <lineage>
        <taxon>Viruses</taxon>
        <taxon>Pandoravirus</taxon>
    </lineage>
</organism>
<dbReference type="PANTHER" id="PTHR46586:SF3">
    <property type="entry name" value="ANKYRIN REPEAT-CONTAINING PROTEIN"/>
    <property type="match status" value="1"/>
</dbReference>
<dbReference type="RefSeq" id="YP_008437842.1">
    <property type="nucleotide sequence ID" value="NC_022098.1"/>
</dbReference>
<evidence type="ECO:0000313" key="3">
    <source>
        <dbReference type="Proteomes" id="UP000204584"/>
    </source>
</evidence>
<evidence type="ECO:0000313" key="2">
    <source>
        <dbReference type="EMBL" id="AGO84769.1"/>
    </source>
</evidence>
<sequence>MDALPDELLCALFVHLPCPVLRSTVPLVCRRWHNVSGDAVALGKRTACIDTAQTMKRPSRWCDAAAAAGHLNCLAYARYKLGLPWGAKTCQAAAREGRVDCLMLAHRNGCPWNSDTTRVAAANGHLDCFLYARKEGCETPRVCALAAVRNGHAAIFDAIITSADGNHALDAQMCERAAIGGHLRLVQRICVSGAVPGAHALHYAVRAGNTSIVRYFVEEHGMYARWTLDSAIQSGSLETVRFLCESFGLGSVGNIYAAACERRRKIVVYLLGRVTAVAGFTGVDHWTTEKIIRHGWVDAVRLLCAPGAHMADFVAAASVDSDRIRCLECALDCGAALDPDLVVRAARRGRVAMIDLLVRRGLAWSADAMHAAAQNGHVEALSRAKLAGVAFDADACALAAKHGHEETVRYLCNQKCRVDGRARALAEAYWHHAIERYLADRGYPWDEDEYRRLVVLLRGSRTFVINDAPALF</sequence>
<gene>
    <name evidence="2" type="ORF">psal_cds_770</name>
</gene>
<proteinExistence type="predicted"/>
<dbReference type="InterPro" id="IPR036047">
    <property type="entry name" value="F-box-like_dom_sf"/>
</dbReference>
<keyword evidence="3" id="KW-1185">Reference proteome</keyword>
<reference evidence="2 3" key="1">
    <citation type="journal article" date="2013" name="Science">
        <title>Pandoraviruses: amoeba viruses with genomes up to 2.5 Mb reaching that of parasitic eukaryotes.</title>
        <authorList>
            <person name="Philippe N."/>
            <person name="Legendre M."/>
            <person name="Doutre G."/>
            <person name="Coute Y."/>
            <person name="Poirot O."/>
            <person name="Lescot M."/>
            <person name="Arslan D."/>
            <person name="Seltzer V."/>
            <person name="Bertaux L."/>
            <person name="Bruley C."/>
            <person name="Garin J."/>
            <person name="Claverie J.M."/>
            <person name="Abergel C."/>
        </authorList>
    </citation>
    <scope>NUCLEOTIDE SEQUENCE [LARGE SCALE GENOMIC DNA]</scope>
</reference>
<dbReference type="PROSITE" id="PS50181">
    <property type="entry name" value="FBOX"/>
    <property type="match status" value="1"/>
</dbReference>
<dbReference type="InterPro" id="IPR001810">
    <property type="entry name" value="F-box_dom"/>
</dbReference>
<dbReference type="Gene3D" id="1.25.40.20">
    <property type="entry name" value="Ankyrin repeat-containing domain"/>
    <property type="match status" value="2"/>
</dbReference>
<dbReference type="InterPro" id="IPR052050">
    <property type="entry name" value="SecEffector_AnkRepeat"/>
</dbReference>
<dbReference type="Proteomes" id="UP000204584">
    <property type="component" value="Segment"/>
</dbReference>
<feature type="domain" description="F-box" evidence="1">
    <location>
        <begin position="1"/>
        <end position="46"/>
    </location>
</feature>
<dbReference type="SUPFAM" id="SSF48403">
    <property type="entry name" value="Ankyrin repeat"/>
    <property type="match status" value="1"/>
</dbReference>
<protein>
    <submittedName>
        <fullName evidence="2">Ankyrin repeat domain containing protein</fullName>
    </submittedName>
</protein>
<dbReference type="EMBL" id="KC977571">
    <property type="protein sequence ID" value="AGO84769.1"/>
    <property type="molecule type" value="Genomic_DNA"/>
</dbReference>
<dbReference type="KEGG" id="vg:16606556"/>
<evidence type="ECO:0000259" key="1">
    <source>
        <dbReference type="PROSITE" id="PS50181"/>
    </source>
</evidence>
<dbReference type="GeneID" id="16606556"/>
<dbReference type="Gene3D" id="1.20.1280.50">
    <property type="match status" value="1"/>
</dbReference>